<reference evidence="10 11" key="1">
    <citation type="submission" date="2019-08" db="EMBL/GenBank/DDBJ databases">
        <authorList>
            <person name="Peeters C."/>
        </authorList>
    </citation>
    <scope>NUCLEOTIDE SEQUENCE [LARGE SCALE GENOMIC DNA]</scope>
    <source>
        <strain evidence="10 11">LMG 31013</strain>
    </source>
</reference>
<evidence type="ECO:0000256" key="6">
    <source>
        <dbReference type="ARBA" id="ARBA00023002"/>
    </source>
</evidence>
<dbReference type="InterPro" id="IPR037069">
    <property type="entry name" value="AcylCoA_DH/ox_N_sf"/>
</dbReference>
<gene>
    <name evidence="10" type="primary">bbsG</name>
    <name evidence="10" type="ORF">PTE31013_01708</name>
</gene>
<dbReference type="InterPro" id="IPR050741">
    <property type="entry name" value="Acyl-CoA_dehydrogenase"/>
</dbReference>
<name>A0A5E4TZ43_9BURK</name>
<keyword evidence="6 10" id="KW-0560">Oxidoreductase</keyword>
<dbReference type="InterPro" id="IPR006091">
    <property type="entry name" value="Acyl-CoA_Oxase/DH_mid-dom"/>
</dbReference>
<dbReference type="FunFam" id="2.40.110.10:FF:000002">
    <property type="entry name" value="Acyl-CoA dehydrogenase fadE12"/>
    <property type="match status" value="1"/>
</dbReference>
<dbReference type="InterPro" id="IPR009075">
    <property type="entry name" value="AcylCo_DH/oxidase_C"/>
</dbReference>
<dbReference type="EMBL" id="CABPRU010000003">
    <property type="protein sequence ID" value="VVD92482.1"/>
    <property type="molecule type" value="Genomic_DNA"/>
</dbReference>
<dbReference type="GO" id="GO:0033539">
    <property type="term" value="P:fatty acid beta-oxidation using acyl-CoA dehydrogenase"/>
    <property type="evidence" value="ECO:0007669"/>
    <property type="project" value="TreeGrafter"/>
</dbReference>
<dbReference type="Pfam" id="PF02771">
    <property type="entry name" value="Acyl-CoA_dh_N"/>
    <property type="match status" value="1"/>
</dbReference>
<dbReference type="PANTHER" id="PTHR48083:SF13">
    <property type="entry name" value="ACYL-COA DEHYDROGENASE FAMILY MEMBER 11"/>
    <property type="match status" value="1"/>
</dbReference>
<keyword evidence="4" id="KW-0285">Flavoprotein</keyword>
<dbReference type="Pfam" id="PF02770">
    <property type="entry name" value="Acyl-CoA_dh_M"/>
    <property type="match status" value="1"/>
</dbReference>
<evidence type="ECO:0000313" key="11">
    <source>
        <dbReference type="Proteomes" id="UP000334380"/>
    </source>
</evidence>
<evidence type="ECO:0000259" key="9">
    <source>
        <dbReference type="Pfam" id="PF02771"/>
    </source>
</evidence>
<dbReference type="InterPro" id="IPR036250">
    <property type="entry name" value="AcylCo_DH-like_C"/>
</dbReference>
<dbReference type="AlphaFoldDB" id="A0A5E4TZ43"/>
<dbReference type="SUPFAM" id="SSF56645">
    <property type="entry name" value="Acyl-CoA dehydrogenase NM domain-like"/>
    <property type="match status" value="1"/>
</dbReference>
<comment type="subunit">
    <text evidence="3">Homodimer.</text>
</comment>
<feature type="domain" description="Acyl-CoA dehydrogenase/oxidase C-terminal" evidence="7">
    <location>
        <begin position="249"/>
        <end position="397"/>
    </location>
</feature>
<comment type="similarity">
    <text evidence="2">Belongs to the acyl-CoA dehydrogenase family.</text>
</comment>
<dbReference type="Pfam" id="PF00441">
    <property type="entry name" value="Acyl-CoA_dh_1"/>
    <property type="match status" value="1"/>
</dbReference>
<evidence type="ECO:0000256" key="1">
    <source>
        <dbReference type="ARBA" id="ARBA00001974"/>
    </source>
</evidence>
<dbReference type="GO" id="GO:0005737">
    <property type="term" value="C:cytoplasm"/>
    <property type="evidence" value="ECO:0007669"/>
    <property type="project" value="TreeGrafter"/>
</dbReference>
<accession>A0A5E4TZ43</accession>
<evidence type="ECO:0000256" key="3">
    <source>
        <dbReference type="ARBA" id="ARBA00011738"/>
    </source>
</evidence>
<dbReference type="EC" id="1.3.8.3" evidence="10"/>
<dbReference type="RefSeq" id="WP_150612383.1">
    <property type="nucleotide sequence ID" value="NZ_CABPRU010000003.1"/>
</dbReference>
<protein>
    <submittedName>
        <fullName evidence="10">(R)-benzylsuccinyl-CoA dehydrogenase</fullName>
        <ecNumber evidence="10">1.3.8.3</ecNumber>
    </submittedName>
</protein>
<evidence type="ECO:0000313" key="10">
    <source>
        <dbReference type="EMBL" id="VVD92482.1"/>
    </source>
</evidence>
<keyword evidence="5" id="KW-0274">FAD</keyword>
<dbReference type="InterPro" id="IPR046373">
    <property type="entry name" value="Acyl-CoA_Oxase/DH_mid-dom_sf"/>
</dbReference>
<dbReference type="FunFam" id="1.20.140.10:FF:000018">
    <property type="entry name" value="Acyl-CoA dehydrogenase family member 10"/>
    <property type="match status" value="1"/>
</dbReference>
<dbReference type="PANTHER" id="PTHR48083">
    <property type="entry name" value="MEDIUM-CHAIN SPECIFIC ACYL-COA DEHYDROGENASE, MITOCHONDRIAL-RELATED"/>
    <property type="match status" value="1"/>
</dbReference>
<proteinExistence type="inferred from homology"/>
<dbReference type="Gene3D" id="2.40.110.10">
    <property type="entry name" value="Butyryl-CoA Dehydrogenase, subunit A, domain 2"/>
    <property type="match status" value="1"/>
</dbReference>
<dbReference type="SUPFAM" id="SSF47203">
    <property type="entry name" value="Acyl-CoA dehydrogenase C-terminal domain-like"/>
    <property type="match status" value="1"/>
</dbReference>
<evidence type="ECO:0000256" key="2">
    <source>
        <dbReference type="ARBA" id="ARBA00009347"/>
    </source>
</evidence>
<dbReference type="GO" id="GO:0003995">
    <property type="term" value="F:acyl-CoA dehydrogenase activity"/>
    <property type="evidence" value="ECO:0007669"/>
    <property type="project" value="TreeGrafter"/>
</dbReference>
<organism evidence="10 11">
    <name type="scientific">Pandoraea terrigena</name>
    <dbReference type="NCBI Taxonomy" id="2508292"/>
    <lineage>
        <taxon>Bacteria</taxon>
        <taxon>Pseudomonadati</taxon>
        <taxon>Pseudomonadota</taxon>
        <taxon>Betaproteobacteria</taxon>
        <taxon>Burkholderiales</taxon>
        <taxon>Burkholderiaceae</taxon>
        <taxon>Pandoraea</taxon>
    </lineage>
</organism>
<dbReference type="InterPro" id="IPR013786">
    <property type="entry name" value="AcylCoA_DH/ox_N"/>
</dbReference>
<keyword evidence="11" id="KW-1185">Reference proteome</keyword>
<sequence>MDFSYSPKVEALRTRLAAFFDEHIFPNEHRYLDAIEVARRQGDAWQPSPVIERLKPLAQQAGLWNLFLPDSGRGAGLTNVEYAPLCEIMGQVPWAPEVFNCNAPDTGNMETLERYATDAQKTQWLEPLLRGEIRSAFLMTEPDVASSDATNVQCRIRRDGDDYVINGRKWWSTGAGDPRCALYIVMGKTDPDAPKHAQQSMMLVPADAKGVTRVRPLTVFGYDDAPHGHMDIVLDEVRVPASSLLLGEGRGFEIAQGRLGPGRIHHCMRLIGLAERALSLMCQRTLSRVAFGKPIAAQGVTRERIAEARCLIEQARLLTLKAAYMMDTVGNKAARAEIAMIKVVAPNMACQVLDWAMQAHGAAGLSGDFPLAYAYASARTLRFADGPDEVHRNAIAKLELARYPSAPSAPPSSDTPTRSRN</sequence>
<dbReference type="Gene3D" id="1.10.540.10">
    <property type="entry name" value="Acyl-CoA dehydrogenase/oxidase, N-terminal domain"/>
    <property type="match status" value="1"/>
</dbReference>
<evidence type="ECO:0000259" key="7">
    <source>
        <dbReference type="Pfam" id="PF00441"/>
    </source>
</evidence>
<dbReference type="Proteomes" id="UP000334380">
    <property type="component" value="Unassembled WGS sequence"/>
</dbReference>
<dbReference type="GO" id="GO:0050660">
    <property type="term" value="F:flavin adenine dinucleotide binding"/>
    <property type="evidence" value="ECO:0007669"/>
    <property type="project" value="InterPro"/>
</dbReference>
<feature type="domain" description="Acyl-CoA dehydrogenase/oxidase N-terminal" evidence="9">
    <location>
        <begin position="8"/>
        <end position="132"/>
    </location>
</feature>
<dbReference type="OrthoDB" id="9769473at2"/>
<evidence type="ECO:0000256" key="5">
    <source>
        <dbReference type="ARBA" id="ARBA00022827"/>
    </source>
</evidence>
<dbReference type="GO" id="GO:0033734">
    <property type="term" value="F:(R)-benzylsuccinyl-CoA dehydrogenase activity"/>
    <property type="evidence" value="ECO:0007669"/>
    <property type="project" value="UniProtKB-EC"/>
</dbReference>
<dbReference type="InterPro" id="IPR009100">
    <property type="entry name" value="AcylCoA_DH/oxidase_NM_dom_sf"/>
</dbReference>
<evidence type="ECO:0000259" key="8">
    <source>
        <dbReference type="Pfam" id="PF02770"/>
    </source>
</evidence>
<dbReference type="Gene3D" id="1.20.140.10">
    <property type="entry name" value="Butyryl-CoA Dehydrogenase, subunit A, domain 3"/>
    <property type="match status" value="1"/>
</dbReference>
<feature type="domain" description="Acyl-CoA oxidase/dehydrogenase middle" evidence="8">
    <location>
        <begin position="136"/>
        <end position="230"/>
    </location>
</feature>
<evidence type="ECO:0000256" key="4">
    <source>
        <dbReference type="ARBA" id="ARBA00022630"/>
    </source>
</evidence>
<comment type="cofactor">
    <cofactor evidence="1">
        <name>FAD</name>
        <dbReference type="ChEBI" id="CHEBI:57692"/>
    </cofactor>
</comment>